<sequence>TMPIQDVGECGPEIFLGFVRHGIMLRKQMEWCRNIPEAMFLHYVLYHRINTENIEDCREIFYDCLKDRIKGMSDQEAALEINYWCAEQGSYESTDDRTMSPLTFLRGGRGRCGEESVFAVTAFRSVGIPARQVYTPRWAHCDDNHAWVEVFVQGAWHFLGACEPEEILDKGWFTNASSRAMLVHTRTFSDYSGNEQDGSGENPPEILEGDGLQVFYNDTANYAVARRLQILVTDEKDRPVPGAEISAEILNMAEFSPAARLTAGPDGRAWLTLGLGDILIRAVKGERWAEEIASVNRTDQITLKLGAEGTAPECTGEWKEFQMEAPKDYPVHPAVLTGEQKEKNRRRLSHAACCRREKQQSWIQEELWKDYPEEKEIFVQAGGNVGEIAAFLTRDKDPARKALLHHLSRKDMKDGRAEILESHLKGAAVFRREWQEKGEEEIFFRYIQCPRIFYETLTDYRGAVQEFFSQEEKEAFRRQPELIWKYIQDNLTWHPDLDYSSIYSTPKGSLMLGQASPLSRRILFVAICRTLGIPARMNPVDREGEIYENGTFRTITAEKAEKDSGENKPARAVFLAEGEEPWKYYQTWTLGRFKDNRFDTLDYSGEEFQEGKLVLSLAPGIYRVITTRRLPGGGQLAAYHIFRAEEGREVRIPMYLRKGELKEQLVDYVLEDFMAETEEGENVPVSCLLNGTVNLLALLAEGQEPTEHVLNEMLEQKEELENLDGQMVFLVEGRESLTNPLVAAVKTALPKTRFVFGRVEELAEPLARRMYVDPEKLPLLIACGPGLHGFYGSSGYNVGSVNLLLRLGRLYAGK</sequence>
<proteinExistence type="predicted"/>
<feature type="non-terminal residue" evidence="2">
    <location>
        <position position="1"/>
    </location>
</feature>
<reference evidence="2" key="1">
    <citation type="submission" date="2020-10" db="EMBL/GenBank/DDBJ databases">
        <authorList>
            <person name="Gilroy R."/>
        </authorList>
    </citation>
    <scope>NUCLEOTIDE SEQUENCE</scope>
    <source>
        <strain evidence="2">CHK123-3438</strain>
    </source>
</reference>
<dbReference type="PANTHER" id="PTHR35532">
    <property type="entry name" value="SIMILAR TO POLYHYDROXYALKANOATE DEPOLYMERASE"/>
    <property type="match status" value="1"/>
</dbReference>
<dbReference type="Pfam" id="PF01841">
    <property type="entry name" value="Transglut_core"/>
    <property type="match status" value="1"/>
</dbReference>
<feature type="domain" description="Transglutaminase-like" evidence="1">
    <location>
        <begin position="104"/>
        <end position="163"/>
    </location>
</feature>
<evidence type="ECO:0000259" key="1">
    <source>
        <dbReference type="SMART" id="SM00460"/>
    </source>
</evidence>
<evidence type="ECO:0000313" key="3">
    <source>
        <dbReference type="Proteomes" id="UP000886860"/>
    </source>
</evidence>
<dbReference type="Gene3D" id="2.60.40.1120">
    <property type="entry name" value="Carboxypeptidase-like, regulatory domain"/>
    <property type="match status" value="1"/>
</dbReference>
<dbReference type="SUPFAM" id="SSF54001">
    <property type="entry name" value="Cysteine proteinases"/>
    <property type="match status" value="1"/>
</dbReference>
<gene>
    <name evidence="2" type="ORF">IAB60_01265</name>
</gene>
<dbReference type="InterPro" id="IPR002931">
    <property type="entry name" value="Transglutaminase-like"/>
</dbReference>
<dbReference type="InterPro" id="IPR038765">
    <property type="entry name" value="Papain-like_cys_pep_sf"/>
</dbReference>
<dbReference type="PANTHER" id="PTHR35532:SF5">
    <property type="entry name" value="CARBOHYDRATE-BINDING DOMAIN-CONTAINING PROTEIN"/>
    <property type="match status" value="1"/>
</dbReference>
<reference evidence="2" key="2">
    <citation type="journal article" date="2021" name="PeerJ">
        <title>Extensive microbial diversity within the chicken gut microbiome revealed by metagenomics and culture.</title>
        <authorList>
            <person name="Gilroy R."/>
            <person name="Ravi A."/>
            <person name="Getino M."/>
            <person name="Pursley I."/>
            <person name="Horton D.L."/>
            <person name="Alikhan N.F."/>
            <person name="Baker D."/>
            <person name="Gharbi K."/>
            <person name="Hall N."/>
            <person name="Watson M."/>
            <person name="Adriaenssens E.M."/>
            <person name="Foster-Nyarko E."/>
            <person name="Jarju S."/>
            <person name="Secka A."/>
            <person name="Antonio M."/>
            <person name="Oren A."/>
            <person name="Chaudhuri R.R."/>
            <person name="La Ragione R."/>
            <person name="Hildebrand F."/>
            <person name="Pallen M.J."/>
        </authorList>
    </citation>
    <scope>NUCLEOTIDE SEQUENCE</scope>
    <source>
        <strain evidence="2">CHK123-3438</strain>
    </source>
</reference>
<name>A0A9D1KDS0_9FIRM</name>
<protein>
    <submittedName>
        <fullName evidence="2">Transglutaminase domain-containing protein</fullName>
    </submittedName>
</protein>
<dbReference type="AlphaFoldDB" id="A0A9D1KDS0"/>
<organism evidence="2 3">
    <name type="scientific">Candidatus Caccovicinus merdipullorum</name>
    <dbReference type="NCBI Taxonomy" id="2840724"/>
    <lineage>
        <taxon>Bacteria</taxon>
        <taxon>Bacillati</taxon>
        <taxon>Bacillota</taxon>
        <taxon>Clostridia</taxon>
        <taxon>Eubacteriales</taxon>
        <taxon>Candidatus Caccovicinus</taxon>
    </lineage>
</organism>
<comment type="caution">
    <text evidence="2">The sequence shown here is derived from an EMBL/GenBank/DDBJ whole genome shotgun (WGS) entry which is preliminary data.</text>
</comment>
<dbReference type="Proteomes" id="UP000886860">
    <property type="component" value="Unassembled WGS sequence"/>
</dbReference>
<dbReference type="EMBL" id="DVKS01000022">
    <property type="protein sequence ID" value="HIT40723.1"/>
    <property type="molecule type" value="Genomic_DNA"/>
</dbReference>
<accession>A0A9D1KDS0</accession>
<dbReference type="Gene3D" id="3.10.620.30">
    <property type="match status" value="1"/>
</dbReference>
<dbReference type="SMART" id="SM00460">
    <property type="entry name" value="TGc"/>
    <property type="match status" value="1"/>
</dbReference>
<evidence type="ECO:0000313" key="2">
    <source>
        <dbReference type="EMBL" id="HIT40723.1"/>
    </source>
</evidence>